<evidence type="ECO:0000313" key="2">
    <source>
        <dbReference type="Proteomes" id="UP000887013"/>
    </source>
</evidence>
<reference evidence="1" key="1">
    <citation type="submission" date="2020-08" db="EMBL/GenBank/DDBJ databases">
        <title>Multicomponent nature underlies the extraordinary mechanical properties of spider dragline silk.</title>
        <authorList>
            <person name="Kono N."/>
            <person name="Nakamura H."/>
            <person name="Mori M."/>
            <person name="Yoshida Y."/>
            <person name="Ohtoshi R."/>
            <person name="Malay A.D."/>
            <person name="Moran D.A.P."/>
            <person name="Tomita M."/>
            <person name="Numata K."/>
            <person name="Arakawa K."/>
        </authorList>
    </citation>
    <scope>NUCLEOTIDE SEQUENCE</scope>
</reference>
<gene>
    <name evidence="1" type="ORF">NPIL_673861</name>
</gene>
<comment type="caution">
    <text evidence="1">The sequence shown here is derived from an EMBL/GenBank/DDBJ whole genome shotgun (WGS) entry which is preliminary data.</text>
</comment>
<accession>A0A8X6UJR1</accession>
<sequence length="65" mass="7192">TAIMCFATDKWTEVLPTTILGLLASLKENIGCTSEVNWYTVKLSEYQDNSSTTLKQTAIQPSQAH</sequence>
<dbReference type="AlphaFoldDB" id="A0A8X6UJR1"/>
<dbReference type="Proteomes" id="UP000887013">
    <property type="component" value="Unassembled WGS sequence"/>
</dbReference>
<name>A0A8X6UJR1_NEPPI</name>
<evidence type="ECO:0000313" key="1">
    <source>
        <dbReference type="EMBL" id="GFU28197.1"/>
    </source>
</evidence>
<organism evidence="1 2">
    <name type="scientific">Nephila pilipes</name>
    <name type="common">Giant wood spider</name>
    <name type="synonym">Nephila maculata</name>
    <dbReference type="NCBI Taxonomy" id="299642"/>
    <lineage>
        <taxon>Eukaryota</taxon>
        <taxon>Metazoa</taxon>
        <taxon>Ecdysozoa</taxon>
        <taxon>Arthropoda</taxon>
        <taxon>Chelicerata</taxon>
        <taxon>Arachnida</taxon>
        <taxon>Araneae</taxon>
        <taxon>Araneomorphae</taxon>
        <taxon>Entelegynae</taxon>
        <taxon>Araneoidea</taxon>
        <taxon>Nephilidae</taxon>
        <taxon>Nephila</taxon>
    </lineage>
</organism>
<keyword evidence="2" id="KW-1185">Reference proteome</keyword>
<protein>
    <submittedName>
        <fullName evidence="1">Uncharacterized protein</fullName>
    </submittedName>
</protein>
<feature type="non-terminal residue" evidence="1">
    <location>
        <position position="1"/>
    </location>
</feature>
<proteinExistence type="predicted"/>
<dbReference type="EMBL" id="BMAW01032995">
    <property type="protein sequence ID" value="GFU28197.1"/>
    <property type="molecule type" value="Genomic_DNA"/>
</dbReference>